<comment type="caution">
    <text evidence="10">The sequence shown here is derived from an EMBL/GenBank/DDBJ whole genome shotgun (WGS) entry which is preliminary data.</text>
</comment>
<evidence type="ECO:0000256" key="8">
    <source>
        <dbReference type="ARBA" id="ARBA00034708"/>
    </source>
</evidence>
<sequence>MILCDKKDLVLRKTIPILLIIFSLSWLVYFMGYFFPKVVLPLNVEIFSFVGISLAIFLGFCNNAAYDRFKEGNKQLANLMSHSRSLTFQILNLIKEDSNFTIQDKRNGVNIIVAFCYTLNIELKNKNNWNDLTPLIAEDIYNNLRQKEFKSAYLLNELTNWTNEQFINGRIDFIIRARMNHNIEELSKVLGACERIVDTKIPFVYFVLLHRTIYIFCFLLPFGLLGSMSWFMPFFVFFISYTFISLDAVVAEIAEPFKDRKSDLLLDQICNDISSSLNEISKILPQ</sequence>
<dbReference type="InterPro" id="IPR044669">
    <property type="entry name" value="YneE/VCCN1/2-like"/>
</dbReference>
<evidence type="ECO:0000256" key="5">
    <source>
        <dbReference type="ARBA" id="ARBA00022989"/>
    </source>
</evidence>
<evidence type="ECO:0000256" key="7">
    <source>
        <dbReference type="ARBA" id="ARBA00023136"/>
    </source>
</evidence>
<dbReference type="PANTHER" id="PTHR33281">
    <property type="entry name" value="UPF0187 PROTEIN YNEE"/>
    <property type="match status" value="1"/>
</dbReference>
<dbReference type="AlphaFoldDB" id="A0AAV3F215"/>
<evidence type="ECO:0000256" key="6">
    <source>
        <dbReference type="ARBA" id="ARBA00023065"/>
    </source>
</evidence>
<keyword evidence="4 9" id="KW-0812">Transmembrane</keyword>
<comment type="similarity">
    <text evidence="8">Belongs to the anion channel-forming bestrophin (TC 1.A.46) family.</text>
</comment>
<name>A0AAV3F215_9FLAO</name>
<feature type="transmembrane region" description="Helical" evidence="9">
    <location>
        <begin position="230"/>
        <end position="251"/>
    </location>
</feature>
<evidence type="ECO:0000313" key="10">
    <source>
        <dbReference type="EMBL" id="EHO10964.1"/>
    </source>
</evidence>
<dbReference type="EMBL" id="AGEE01000024">
    <property type="protein sequence ID" value="EHO10964.1"/>
    <property type="molecule type" value="Genomic_DNA"/>
</dbReference>
<feature type="transmembrane region" description="Helical" evidence="9">
    <location>
        <begin position="15"/>
        <end position="34"/>
    </location>
</feature>
<accession>A0AAV3F215</accession>
<dbReference type="GO" id="GO:0005254">
    <property type="term" value="F:chloride channel activity"/>
    <property type="evidence" value="ECO:0007669"/>
    <property type="project" value="InterPro"/>
</dbReference>
<evidence type="ECO:0000256" key="4">
    <source>
        <dbReference type="ARBA" id="ARBA00022692"/>
    </source>
</evidence>
<proteinExistence type="inferred from homology"/>
<feature type="transmembrane region" description="Helical" evidence="9">
    <location>
        <begin position="46"/>
        <end position="66"/>
    </location>
</feature>
<dbReference type="PANTHER" id="PTHR33281:SF19">
    <property type="entry name" value="VOLTAGE-DEPENDENT ANION CHANNEL-FORMING PROTEIN YNEE"/>
    <property type="match status" value="1"/>
</dbReference>
<dbReference type="Proteomes" id="UP000004834">
    <property type="component" value="Unassembled WGS sequence"/>
</dbReference>
<reference evidence="10 11" key="1">
    <citation type="submission" date="2011-11" db="EMBL/GenBank/DDBJ databases">
        <title>The Genome Sequence of Myroides odoratimimus CIP 101113.</title>
        <authorList>
            <person name="Earl A."/>
            <person name="Ward D."/>
            <person name="Feldgarden M."/>
            <person name="Gevers D."/>
            <person name="Huys G."/>
            <person name="Young S.K."/>
            <person name="Zeng Q."/>
            <person name="Gargeya S."/>
            <person name="Fitzgerald M."/>
            <person name="Haas B."/>
            <person name="Abouelleil A."/>
            <person name="Alvarado L."/>
            <person name="Arachchi H.M."/>
            <person name="Berlin A."/>
            <person name="Brown A."/>
            <person name="Chapman S.B."/>
            <person name="Chen Z."/>
            <person name="Dunbar C."/>
            <person name="Freedman E."/>
            <person name="Gearin G."/>
            <person name="Goldberg J."/>
            <person name="Griggs A."/>
            <person name="Gujja S."/>
            <person name="Heiman D."/>
            <person name="Howarth C."/>
            <person name="Larson L."/>
            <person name="Lui A."/>
            <person name="MacDonald P.J.P."/>
            <person name="Montmayeur A."/>
            <person name="Murphy C."/>
            <person name="Neiman D."/>
            <person name="Pearson M."/>
            <person name="Priest M."/>
            <person name="Roberts A."/>
            <person name="Saif S."/>
            <person name="Shea T."/>
            <person name="Shenoy N."/>
            <person name="Sisk P."/>
            <person name="Stolte C."/>
            <person name="Sykes S."/>
            <person name="Wortman J."/>
            <person name="Nusbaum C."/>
            <person name="Birren B."/>
        </authorList>
    </citation>
    <scope>NUCLEOTIDE SEQUENCE [LARGE SCALE GENOMIC DNA]</scope>
    <source>
        <strain evidence="10 11">CIP 101113</strain>
    </source>
</reference>
<evidence type="ECO:0000256" key="2">
    <source>
        <dbReference type="ARBA" id="ARBA00022448"/>
    </source>
</evidence>
<keyword evidence="7 9" id="KW-0472">Membrane</keyword>
<gene>
    <name evidence="10" type="ORF">HMPREF9715_02182</name>
</gene>
<feature type="transmembrane region" description="Helical" evidence="9">
    <location>
        <begin position="203"/>
        <end position="224"/>
    </location>
</feature>
<keyword evidence="6" id="KW-0406">Ion transport</keyword>
<dbReference type="RefSeq" id="WP_006263792.1">
    <property type="nucleotide sequence ID" value="NZ_JH590837.1"/>
</dbReference>
<dbReference type="GO" id="GO:0005886">
    <property type="term" value="C:plasma membrane"/>
    <property type="evidence" value="ECO:0007669"/>
    <property type="project" value="UniProtKB-SubCell"/>
</dbReference>
<evidence type="ECO:0000256" key="9">
    <source>
        <dbReference type="SAM" id="Phobius"/>
    </source>
</evidence>
<evidence type="ECO:0000256" key="1">
    <source>
        <dbReference type="ARBA" id="ARBA00004651"/>
    </source>
</evidence>
<evidence type="ECO:0000256" key="3">
    <source>
        <dbReference type="ARBA" id="ARBA00022475"/>
    </source>
</evidence>
<keyword evidence="5 9" id="KW-1133">Transmembrane helix</keyword>
<keyword evidence="2" id="KW-0813">Transport</keyword>
<comment type="subcellular location">
    <subcellularLocation>
        <location evidence="1">Cell membrane</location>
        <topology evidence="1">Multi-pass membrane protein</topology>
    </subcellularLocation>
</comment>
<keyword evidence="3" id="KW-1003">Cell membrane</keyword>
<protein>
    <submittedName>
        <fullName evidence="10">Uncharacterized protein</fullName>
    </submittedName>
</protein>
<dbReference type="Pfam" id="PF25539">
    <property type="entry name" value="Bestrophin_2"/>
    <property type="match status" value="1"/>
</dbReference>
<organism evidence="10 11">
    <name type="scientific">Myroides odoratimimus CIP 101113</name>
    <dbReference type="NCBI Taxonomy" id="883154"/>
    <lineage>
        <taxon>Bacteria</taxon>
        <taxon>Pseudomonadati</taxon>
        <taxon>Bacteroidota</taxon>
        <taxon>Flavobacteriia</taxon>
        <taxon>Flavobacteriales</taxon>
        <taxon>Flavobacteriaceae</taxon>
        <taxon>Myroides</taxon>
    </lineage>
</organism>
<evidence type="ECO:0000313" key="11">
    <source>
        <dbReference type="Proteomes" id="UP000004834"/>
    </source>
</evidence>